<keyword evidence="4" id="KW-1185">Reference proteome</keyword>
<evidence type="ECO:0000256" key="1">
    <source>
        <dbReference type="SAM" id="MobiDB-lite"/>
    </source>
</evidence>
<organism evidence="3 4">
    <name type="scientific">Geomicrobium sediminis</name>
    <dbReference type="NCBI Taxonomy" id="1347788"/>
    <lineage>
        <taxon>Bacteria</taxon>
        <taxon>Bacillati</taxon>
        <taxon>Bacillota</taxon>
        <taxon>Bacilli</taxon>
        <taxon>Bacillales</taxon>
        <taxon>Geomicrobium</taxon>
    </lineage>
</organism>
<dbReference type="RefSeq" id="WP_204698269.1">
    <property type="nucleotide sequence ID" value="NZ_JAFBEC010000007.1"/>
</dbReference>
<keyword evidence="2" id="KW-0472">Membrane</keyword>
<evidence type="ECO:0000256" key="2">
    <source>
        <dbReference type="SAM" id="Phobius"/>
    </source>
</evidence>
<protein>
    <submittedName>
        <fullName evidence="3">Cobalamin biosynthesis Mg chelatase CobN</fullName>
    </submittedName>
</protein>
<accession>A0ABS2PE08</accession>
<evidence type="ECO:0000313" key="4">
    <source>
        <dbReference type="Proteomes" id="UP000741863"/>
    </source>
</evidence>
<feature type="region of interest" description="Disordered" evidence="1">
    <location>
        <begin position="1"/>
        <end position="61"/>
    </location>
</feature>
<gene>
    <name evidence="3" type="ORF">JOD17_002660</name>
</gene>
<evidence type="ECO:0000313" key="3">
    <source>
        <dbReference type="EMBL" id="MBM7633566.1"/>
    </source>
</evidence>
<proteinExistence type="predicted"/>
<keyword evidence="2" id="KW-0812">Transmembrane</keyword>
<name>A0ABS2PE08_9BACL</name>
<feature type="transmembrane region" description="Helical" evidence="2">
    <location>
        <begin position="65"/>
        <end position="85"/>
    </location>
</feature>
<comment type="caution">
    <text evidence="3">The sequence shown here is derived from an EMBL/GenBank/DDBJ whole genome shotgun (WGS) entry which is preliminary data.</text>
</comment>
<sequence>MGTKYRSKEMSQRQDKDESAATLASTPSRVQTYGRKRREQRAGEQESVAPTKESKKRKRQTKSPILIQVLTIVFVALVIFILSTAI</sequence>
<feature type="compositionally biased region" description="Basic and acidic residues" evidence="1">
    <location>
        <begin position="1"/>
        <end position="19"/>
    </location>
</feature>
<keyword evidence="2" id="KW-1133">Transmembrane helix</keyword>
<feature type="compositionally biased region" description="Polar residues" evidence="1">
    <location>
        <begin position="22"/>
        <end position="31"/>
    </location>
</feature>
<dbReference type="Proteomes" id="UP000741863">
    <property type="component" value="Unassembled WGS sequence"/>
</dbReference>
<reference evidence="3 4" key="1">
    <citation type="submission" date="2021-01" db="EMBL/GenBank/DDBJ databases">
        <title>Genomic Encyclopedia of Type Strains, Phase IV (KMG-IV): sequencing the most valuable type-strain genomes for metagenomic binning, comparative biology and taxonomic classification.</title>
        <authorList>
            <person name="Goeker M."/>
        </authorList>
    </citation>
    <scope>NUCLEOTIDE SEQUENCE [LARGE SCALE GENOMIC DNA]</scope>
    <source>
        <strain evidence="3 4">DSM 25540</strain>
    </source>
</reference>
<dbReference type="EMBL" id="JAFBEC010000007">
    <property type="protein sequence ID" value="MBM7633566.1"/>
    <property type="molecule type" value="Genomic_DNA"/>
</dbReference>